<dbReference type="InterPro" id="IPR042099">
    <property type="entry name" value="ANL_N_sf"/>
</dbReference>
<dbReference type="AlphaFoldDB" id="A0A917BN42"/>
<dbReference type="RefSeq" id="WP_188575949.1">
    <property type="nucleotide sequence ID" value="NZ_BMCT01000001.1"/>
</dbReference>
<dbReference type="GO" id="GO:0004467">
    <property type="term" value="F:long-chain fatty acid-CoA ligase activity"/>
    <property type="evidence" value="ECO:0007669"/>
    <property type="project" value="TreeGrafter"/>
</dbReference>
<keyword evidence="2" id="KW-0067">ATP-binding</keyword>
<reference evidence="4" key="1">
    <citation type="journal article" date="2014" name="Int. J. Syst. Evol. Microbiol.">
        <title>Complete genome sequence of Corynebacterium casei LMG S-19264T (=DSM 44701T), isolated from a smear-ripened cheese.</title>
        <authorList>
            <consortium name="US DOE Joint Genome Institute (JGI-PGF)"/>
            <person name="Walter F."/>
            <person name="Albersmeier A."/>
            <person name="Kalinowski J."/>
            <person name="Ruckert C."/>
        </authorList>
    </citation>
    <scope>NUCLEOTIDE SEQUENCE</scope>
    <source>
        <strain evidence="4">CCM 7897</strain>
    </source>
</reference>
<evidence type="ECO:0000313" key="5">
    <source>
        <dbReference type="Proteomes" id="UP000606044"/>
    </source>
</evidence>
<evidence type="ECO:0000259" key="3">
    <source>
        <dbReference type="Pfam" id="PF00501"/>
    </source>
</evidence>
<comment type="caution">
    <text evidence="4">The sequence shown here is derived from an EMBL/GenBank/DDBJ whole genome shotgun (WGS) entry which is preliminary data.</text>
</comment>
<proteinExistence type="predicted"/>
<organism evidence="4 5">
    <name type="scientific">Azorhizobium oxalatiphilum</name>
    <dbReference type="NCBI Taxonomy" id="980631"/>
    <lineage>
        <taxon>Bacteria</taxon>
        <taxon>Pseudomonadati</taxon>
        <taxon>Pseudomonadota</taxon>
        <taxon>Alphaproteobacteria</taxon>
        <taxon>Hyphomicrobiales</taxon>
        <taxon>Xanthobacteraceae</taxon>
        <taxon>Azorhizobium</taxon>
    </lineage>
</organism>
<reference evidence="4" key="2">
    <citation type="submission" date="2020-09" db="EMBL/GenBank/DDBJ databases">
        <authorList>
            <person name="Sun Q."/>
            <person name="Sedlacek I."/>
        </authorList>
    </citation>
    <scope>NUCLEOTIDE SEQUENCE</scope>
    <source>
        <strain evidence="4">CCM 7897</strain>
    </source>
</reference>
<dbReference type="InterPro" id="IPR000873">
    <property type="entry name" value="AMP-dep_synth/lig_dom"/>
</dbReference>
<feature type="domain" description="AMP-dependent synthetase/ligase" evidence="3">
    <location>
        <begin position="29"/>
        <end position="445"/>
    </location>
</feature>
<accession>A0A917BN42</accession>
<dbReference type="SUPFAM" id="SSF56801">
    <property type="entry name" value="Acetyl-CoA synthetase-like"/>
    <property type="match status" value="1"/>
</dbReference>
<evidence type="ECO:0000256" key="2">
    <source>
        <dbReference type="ARBA" id="ARBA00022840"/>
    </source>
</evidence>
<protein>
    <submittedName>
        <fullName evidence="4">Long-chain-fatty-acid--CoA ligase</fullName>
    </submittedName>
</protein>
<dbReference type="Pfam" id="PF23562">
    <property type="entry name" value="AMP-binding_C_3"/>
    <property type="match status" value="1"/>
</dbReference>
<sequence length="646" mass="70997">MTAARLAAPGIWPRTSDGRPATLVAAVAANAAEAPGRIGFREREFGVWQEWSWAHAQQEILAMAAGLEDLGLGPEEAFTVVGDNRVRMYFAMVAANMLRAFPSPVFPDVPVDEFPTYMRFGKPRIALAEDQEQVDKLLEVRARTGRPERIIYDDRRGSSTYAAGDVISLDDVIARGRARLAQQPRLASDLINRTGPDDITVLLYSSGTTGTPKGIPLRHRNIVAGVAGAEAGGHFRRHEELFAYLPTAWVGDFVFTVSAGLLLQATINVPERQETALHDLREVAPTFYLAAPRAWDNMLTRIQVGMADSTPLKRGLFNFFMPRAIAAERKRMAGGSLTLAERLVARVGEFVIYGPIKDYLGLSRAERAFTGGEAMGDDTFLFFRALGIKLKQFYGQTETCALSAAQGEDSISGHTVGPALPGVEVRIDETGEILIRAASVFDGYFDDDAATESALHEGWLRTGDAGYLEQDGSLVVLGRVSEVVRTSLGERFIPNFIENRLKFSAFVRNVAVFGAGREELTALVCIDYDAVGHWAEQRAIAYASYAELSQKEEVGLLVAGLIAQVNTTQPDALRIRRFINLHKDFDADDGEVTRTRKLRRSVIETNYAVLADALYDGSERVAFEAAITYDGGRRGTLRRELQIRKV</sequence>
<dbReference type="EMBL" id="BMCT01000001">
    <property type="protein sequence ID" value="GGF52537.1"/>
    <property type="molecule type" value="Genomic_DNA"/>
</dbReference>
<dbReference type="GO" id="GO:0005524">
    <property type="term" value="F:ATP binding"/>
    <property type="evidence" value="ECO:0007669"/>
    <property type="project" value="UniProtKB-KW"/>
</dbReference>
<dbReference type="Proteomes" id="UP000606044">
    <property type="component" value="Unassembled WGS sequence"/>
</dbReference>
<dbReference type="PROSITE" id="PS00455">
    <property type="entry name" value="AMP_BINDING"/>
    <property type="match status" value="1"/>
</dbReference>
<evidence type="ECO:0000313" key="4">
    <source>
        <dbReference type="EMBL" id="GGF52537.1"/>
    </source>
</evidence>
<keyword evidence="1" id="KW-0547">Nucleotide-binding</keyword>
<dbReference type="GO" id="GO:0016020">
    <property type="term" value="C:membrane"/>
    <property type="evidence" value="ECO:0007669"/>
    <property type="project" value="TreeGrafter"/>
</dbReference>
<dbReference type="Gene3D" id="3.40.50.12780">
    <property type="entry name" value="N-terminal domain of ligase-like"/>
    <property type="match status" value="1"/>
</dbReference>
<name>A0A917BN42_9HYPH</name>
<dbReference type="Pfam" id="PF00501">
    <property type="entry name" value="AMP-binding"/>
    <property type="match status" value="1"/>
</dbReference>
<dbReference type="PANTHER" id="PTHR43272:SF33">
    <property type="entry name" value="AMP-BINDING DOMAIN-CONTAINING PROTEIN-RELATED"/>
    <property type="match status" value="1"/>
</dbReference>
<dbReference type="InterPro" id="IPR020845">
    <property type="entry name" value="AMP-binding_CS"/>
</dbReference>
<keyword evidence="4" id="KW-0436">Ligase</keyword>
<gene>
    <name evidence="4" type="ORF">GCM10007301_10030</name>
</gene>
<dbReference type="PANTHER" id="PTHR43272">
    <property type="entry name" value="LONG-CHAIN-FATTY-ACID--COA LIGASE"/>
    <property type="match status" value="1"/>
</dbReference>
<keyword evidence="5" id="KW-1185">Reference proteome</keyword>
<evidence type="ECO:0000256" key="1">
    <source>
        <dbReference type="ARBA" id="ARBA00022741"/>
    </source>
</evidence>